<dbReference type="InterPro" id="IPR043147">
    <property type="entry name" value="Penicillin_amidase_A-knob"/>
</dbReference>
<dbReference type="InterPro" id="IPR023343">
    <property type="entry name" value="Penicillin_amidase_dom1"/>
</dbReference>
<proteinExistence type="inferred from homology"/>
<accession>A0A0P1J4Z0</accession>
<dbReference type="Pfam" id="PF01804">
    <property type="entry name" value="Penicil_amidase"/>
    <property type="match status" value="1"/>
</dbReference>
<comment type="similarity">
    <text evidence="1">Belongs to the peptidase S45 family.</text>
</comment>
<keyword evidence="4" id="KW-0479">Metal-binding</keyword>
<dbReference type="PIRSF" id="PIRSF001227">
    <property type="entry name" value="Pen_acylase"/>
    <property type="match status" value="1"/>
</dbReference>
<keyword evidence="6" id="KW-0812">Transmembrane</keyword>
<keyword evidence="4" id="KW-0106">Calcium</keyword>
<evidence type="ECO:0000256" key="3">
    <source>
        <dbReference type="ARBA" id="ARBA00023145"/>
    </source>
</evidence>
<dbReference type="EC" id="3.5.1.97" evidence="7"/>
<dbReference type="GO" id="GO:0016811">
    <property type="term" value="F:hydrolase activity, acting on carbon-nitrogen (but not peptide) bonds, in linear amides"/>
    <property type="evidence" value="ECO:0007669"/>
    <property type="project" value="InterPro"/>
</dbReference>
<evidence type="ECO:0000313" key="7">
    <source>
        <dbReference type="EMBL" id="CUK25110.1"/>
    </source>
</evidence>
<dbReference type="GO" id="GO:0046872">
    <property type="term" value="F:metal ion binding"/>
    <property type="evidence" value="ECO:0007669"/>
    <property type="project" value="UniProtKB-KW"/>
</dbReference>
<dbReference type="InterPro" id="IPR014395">
    <property type="entry name" value="Pen/GL7ACA/AHL_acylase"/>
</dbReference>
<evidence type="ECO:0000256" key="5">
    <source>
        <dbReference type="SAM" id="MobiDB-lite"/>
    </source>
</evidence>
<keyword evidence="8" id="KW-1185">Reference proteome</keyword>
<gene>
    <name evidence="7" type="primary">quiP_1</name>
    <name evidence="7" type="ORF">TA5114_00900</name>
</gene>
<dbReference type="InterPro" id="IPR029055">
    <property type="entry name" value="Ntn_hydrolases_N"/>
</dbReference>
<feature type="binding site" evidence="4">
    <location>
        <position position="337"/>
    </location>
    <ligand>
        <name>Ca(2+)</name>
        <dbReference type="ChEBI" id="CHEBI:29108"/>
    </ligand>
</feature>
<protein>
    <submittedName>
        <fullName evidence="7">Acyl-homoserine lactone acylase QuiP</fullName>
        <ecNumber evidence="7">3.5.1.97</ecNumber>
    </submittedName>
</protein>
<dbReference type="InterPro" id="IPR002692">
    <property type="entry name" value="S45"/>
</dbReference>
<reference evidence="8" key="1">
    <citation type="submission" date="2015-09" db="EMBL/GenBank/DDBJ databases">
        <authorList>
            <person name="Rodrigo-Torres Lidia"/>
            <person name="Arahal R.David."/>
        </authorList>
    </citation>
    <scope>NUCLEOTIDE SEQUENCE [LARGE SCALE GENOMIC DNA]</scope>
    <source>
        <strain evidence="8">CECT 5114</strain>
    </source>
</reference>
<dbReference type="SUPFAM" id="SSF56235">
    <property type="entry name" value="N-terminal nucleophile aminohydrolases (Ntn hydrolases)"/>
    <property type="match status" value="1"/>
</dbReference>
<dbReference type="AlphaFoldDB" id="A0A0P1J4Z0"/>
<dbReference type="PANTHER" id="PTHR34218:SF4">
    <property type="entry name" value="ACYL-HOMOSERINE LACTONE ACYLASE QUIP"/>
    <property type="match status" value="1"/>
</dbReference>
<dbReference type="Gene3D" id="1.10.1400.10">
    <property type="match status" value="1"/>
</dbReference>
<sequence>MVRMRRLFRLLLRGFIAAAIITIVATALAIWLMTRSIPDYTASFNVEGLSAPVDIVRDAYAVPHIFGTNDPDVFFGLGVAHAQDRLWQMTLLRRIAQGRLSELFGRSTLAYDDFMRRLDLAEAARSSLSAQDDKTREALNAYAEGVNAWIEEINKGALGRGAPEFFLFESSIAPWRPEDSIAILKLFALQSSGQFQEEVLRARLSMLIPPARVSDLLPASFANDDRNIPRYFDQFPNARLGAIRFEPAELSRLSPLRSPNLNSSMLAWAATRNRTVSGNAVVAGIFDTQLAIPSLWYLAGLELQVGGVIGATIPGLPVILSGRNSSLAWSGTTSNIDDQDLFIEKLLDTGSREVLTPAGPRPIVSRPSVIRIRGEAPVTIRLERSENGPIVQSDLFGLSSVIPEGHIASLAWTGLSTNDTSISALMGLMTAKSTDQGFLAMRSFIAPAMKMIIADEENLASQFVGVQPIRDPRNAFAGSMPAPGWLSESRWLETGPGDTSEDAELSDPNSQTQIDRDIDNQAPSPEFVWADGRSFRLGRLTRLLEARDVHTRDGFVEYQKDTISPAARGLLPLIAKNLWFSEPPAPQGTLARRRAEALQMLADWNGDMNEHMAEPLIYTAWMRALQQRLINDELSKMAEGLPVIQTLFLERVFRDVDGASIWCDVVQSEEIETCDQIASLALDDSLLWLEETFGRGDLSTLRWGDAHQTALDHPILSWSRGFSFMSNIRLPFSGGDTTLFLGFSAGASEDPFQADFGSTFRGVYDLSDPNSSVYIASTGQSGHFLSRFYDDLGRLWRRGEYVPMYLERQLVNAGSVGTTSLLPQRN</sequence>
<feature type="binding site" evidence="4">
    <location>
        <position position="198"/>
    </location>
    <ligand>
        <name>Ca(2+)</name>
        <dbReference type="ChEBI" id="CHEBI:29108"/>
    </ligand>
</feature>
<dbReference type="Proteomes" id="UP000051184">
    <property type="component" value="Unassembled WGS sequence"/>
</dbReference>
<keyword evidence="6" id="KW-1133">Transmembrane helix</keyword>
<organism evidence="7 8">
    <name type="scientific">Cognatishimia activa</name>
    <dbReference type="NCBI Taxonomy" id="1715691"/>
    <lineage>
        <taxon>Bacteria</taxon>
        <taxon>Pseudomonadati</taxon>
        <taxon>Pseudomonadota</taxon>
        <taxon>Alphaproteobacteria</taxon>
        <taxon>Rhodobacterales</taxon>
        <taxon>Paracoccaceae</taxon>
        <taxon>Cognatishimia</taxon>
    </lineage>
</organism>
<comment type="cofactor">
    <cofactor evidence="4">
        <name>Ca(2+)</name>
        <dbReference type="ChEBI" id="CHEBI:29108"/>
    </cofactor>
    <text evidence="4">Binds 1 Ca(2+) ion per dimer.</text>
</comment>
<evidence type="ECO:0000313" key="8">
    <source>
        <dbReference type="Proteomes" id="UP000051184"/>
    </source>
</evidence>
<evidence type="ECO:0000256" key="2">
    <source>
        <dbReference type="ARBA" id="ARBA00022801"/>
    </source>
</evidence>
<dbReference type="EMBL" id="CYUE01000007">
    <property type="protein sequence ID" value="CUK25110.1"/>
    <property type="molecule type" value="Genomic_DNA"/>
</dbReference>
<dbReference type="GO" id="GO:0017000">
    <property type="term" value="P:antibiotic biosynthetic process"/>
    <property type="evidence" value="ECO:0007669"/>
    <property type="project" value="InterPro"/>
</dbReference>
<evidence type="ECO:0000256" key="6">
    <source>
        <dbReference type="SAM" id="Phobius"/>
    </source>
</evidence>
<dbReference type="Gene3D" id="1.10.439.10">
    <property type="entry name" value="Penicillin Amidohydrolase, domain 1"/>
    <property type="match status" value="1"/>
</dbReference>
<dbReference type="Gene3D" id="3.60.20.10">
    <property type="entry name" value="Glutamine Phosphoribosylpyrophosphate, subunit 1, domain 1"/>
    <property type="match status" value="1"/>
</dbReference>
<feature type="binding site" evidence="4">
    <location>
        <position position="340"/>
    </location>
    <ligand>
        <name>Ca(2+)</name>
        <dbReference type="ChEBI" id="CHEBI:29108"/>
    </ligand>
</feature>
<name>A0A0P1J4Z0_9RHOB</name>
<evidence type="ECO:0000256" key="1">
    <source>
        <dbReference type="ARBA" id="ARBA00006586"/>
    </source>
</evidence>
<keyword evidence="3" id="KW-0865">Zymogen</keyword>
<dbReference type="STRING" id="1715691.TA5113_03309"/>
<dbReference type="InterPro" id="IPR043146">
    <property type="entry name" value="Penicillin_amidase_N_B-knob"/>
</dbReference>
<feature type="region of interest" description="Disordered" evidence="5">
    <location>
        <begin position="487"/>
        <end position="523"/>
    </location>
</feature>
<keyword evidence="6" id="KW-0472">Membrane</keyword>
<feature type="transmembrane region" description="Helical" evidence="6">
    <location>
        <begin position="12"/>
        <end position="33"/>
    </location>
</feature>
<keyword evidence="2 7" id="KW-0378">Hydrolase</keyword>
<evidence type="ECO:0000256" key="4">
    <source>
        <dbReference type="PIRSR" id="PIRSR001227-2"/>
    </source>
</evidence>
<dbReference type="Gene3D" id="2.30.120.10">
    <property type="match status" value="1"/>
</dbReference>
<dbReference type="PANTHER" id="PTHR34218">
    <property type="entry name" value="PEPTIDASE S45 PENICILLIN AMIDASE"/>
    <property type="match status" value="1"/>
</dbReference>